<feature type="region of interest" description="Disordered" evidence="1">
    <location>
        <begin position="18"/>
        <end position="41"/>
    </location>
</feature>
<protein>
    <submittedName>
        <fullName evidence="2">Uncharacterized protein</fullName>
    </submittedName>
</protein>
<name>A0A4C1XCX7_EUMVA</name>
<feature type="compositionally biased region" description="Basic and acidic residues" evidence="1">
    <location>
        <begin position="30"/>
        <end position="41"/>
    </location>
</feature>
<evidence type="ECO:0000313" key="3">
    <source>
        <dbReference type="Proteomes" id="UP000299102"/>
    </source>
</evidence>
<sequence length="309" mass="35212">MVRVLAWTLKVDVRRSGASRRPSHAGVRSRRPDRMRHSPFRSDDGVGRLVLELHNETTYPSRVFTCWHSLEMRIDCQRSSGSNDGTGSHDFGYDWFSRFDNEVKLLTLELHNGQHILVVYGLVGIVLRCILTMNGLQGLMMKLEFCYRLFRAVRRDVARHVTLRPDTHIPGAAVAGRRRGPEQIPCRRDADKKLAKSMSESSVQGSEGIITKKCTIHEKNTFLLFFHTFPAKNSYKHHRARISAACNWIMLNASSPRAAQTQRSKESQRMTSFSICSCEFVTSRYLTVLTETFHRDSSTSSLHWAATAV</sequence>
<evidence type="ECO:0000256" key="1">
    <source>
        <dbReference type="SAM" id="MobiDB-lite"/>
    </source>
</evidence>
<keyword evidence="3" id="KW-1185">Reference proteome</keyword>
<accession>A0A4C1XCX7</accession>
<proteinExistence type="predicted"/>
<dbReference type="AlphaFoldDB" id="A0A4C1XCX7"/>
<organism evidence="2 3">
    <name type="scientific">Eumeta variegata</name>
    <name type="common">Bagworm moth</name>
    <name type="synonym">Eumeta japonica</name>
    <dbReference type="NCBI Taxonomy" id="151549"/>
    <lineage>
        <taxon>Eukaryota</taxon>
        <taxon>Metazoa</taxon>
        <taxon>Ecdysozoa</taxon>
        <taxon>Arthropoda</taxon>
        <taxon>Hexapoda</taxon>
        <taxon>Insecta</taxon>
        <taxon>Pterygota</taxon>
        <taxon>Neoptera</taxon>
        <taxon>Endopterygota</taxon>
        <taxon>Lepidoptera</taxon>
        <taxon>Glossata</taxon>
        <taxon>Ditrysia</taxon>
        <taxon>Tineoidea</taxon>
        <taxon>Psychidae</taxon>
        <taxon>Oiketicinae</taxon>
        <taxon>Eumeta</taxon>
    </lineage>
</organism>
<dbReference type="EMBL" id="BGZK01000780">
    <property type="protein sequence ID" value="GBP60167.1"/>
    <property type="molecule type" value="Genomic_DNA"/>
</dbReference>
<reference evidence="2 3" key="1">
    <citation type="journal article" date="2019" name="Commun. Biol.">
        <title>The bagworm genome reveals a unique fibroin gene that provides high tensile strength.</title>
        <authorList>
            <person name="Kono N."/>
            <person name="Nakamura H."/>
            <person name="Ohtoshi R."/>
            <person name="Tomita M."/>
            <person name="Numata K."/>
            <person name="Arakawa K."/>
        </authorList>
    </citation>
    <scope>NUCLEOTIDE SEQUENCE [LARGE SCALE GENOMIC DNA]</scope>
</reference>
<comment type="caution">
    <text evidence="2">The sequence shown here is derived from an EMBL/GenBank/DDBJ whole genome shotgun (WGS) entry which is preliminary data.</text>
</comment>
<gene>
    <name evidence="2" type="ORF">EVAR_41857_1</name>
</gene>
<feature type="compositionally biased region" description="Basic residues" evidence="1">
    <location>
        <begin position="18"/>
        <end position="29"/>
    </location>
</feature>
<evidence type="ECO:0000313" key="2">
    <source>
        <dbReference type="EMBL" id="GBP60167.1"/>
    </source>
</evidence>
<dbReference type="Proteomes" id="UP000299102">
    <property type="component" value="Unassembled WGS sequence"/>
</dbReference>